<accession>G2YRQ3</accession>
<proteinExistence type="predicted"/>
<reference evidence="2" key="1">
    <citation type="journal article" date="2011" name="PLoS Genet.">
        <title>Genomic analysis of the necrotrophic fungal pathogens Sclerotinia sclerotiorum and Botrytis cinerea.</title>
        <authorList>
            <person name="Amselem J."/>
            <person name="Cuomo C.A."/>
            <person name="van Kan J.A."/>
            <person name="Viaud M."/>
            <person name="Benito E.P."/>
            <person name="Couloux A."/>
            <person name="Coutinho P.M."/>
            <person name="de Vries R.P."/>
            <person name="Dyer P.S."/>
            <person name="Fillinger S."/>
            <person name="Fournier E."/>
            <person name="Gout L."/>
            <person name="Hahn M."/>
            <person name="Kohn L."/>
            <person name="Lapalu N."/>
            <person name="Plummer K.M."/>
            <person name="Pradier J.M."/>
            <person name="Quevillon E."/>
            <person name="Sharon A."/>
            <person name="Simon A."/>
            <person name="ten Have A."/>
            <person name="Tudzynski B."/>
            <person name="Tudzynski P."/>
            <person name="Wincker P."/>
            <person name="Andrew M."/>
            <person name="Anthouard V."/>
            <person name="Beever R.E."/>
            <person name="Beffa R."/>
            <person name="Benoit I."/>
            <person name="Bouzid O."/>
            <person name="Brault B."/>
            <person name="Chen Z."/>
            <person name="Choquer M."/>
            <person name="Collemare J."/>
            <person name="Cotton P."/>
            <person name="Danchin E.G."/>
            <person name="Da Silva C."/>
            <person name="Gautier A."/>
            <person name="Giraud C."/>
            <person name="Giraud T."/>
            <person name="Gonzalez C."/>
            <person name="Grossetete S."/>
            <person name="Guldener U."/>
            <person name="Henrissat B."/>
            <person name="Howlett B.J."/>
            <person name="Kodira C."/>
            <person name="Kretschmer M."/>
            <person name="Lappartient A."/>
            <person name="Leroch M."/>
            <person name="Levis C."/>
            <person name="Mauceli E."/>
            <person name="Neuveglise C."/>
            <person name="Oeser B."/>
            <person name="Pearson M."/>
            <person name="Poulain J."/>
            <person name="Poussereau N."/>
            <person name="Quesneville H."/>
            <person name="Rascle C."/>
            <person name="Schumacher J."/>
            <person name="Segurens B."/>
            <person name="Sexton A."/>
            <person name="Silva E."/>
            <person name="Sirven C."/>
            <person name="Soanes D.M."/>
            <person name="Talbot N.J."/>
            <person name="Templeton M."/>
            <person name="Yandava C."/>
            <person name="Yarden O."/>
            <person name="Zeng Q."/>
            <person name="Rollins J.A."/>
            <person name="Lebrun M.H."/>
            <person name="Dickman M."/>
        </authorList>
    </citation>
    <scope>NUCLEOTIDE SEQUENCE [LARGE SCALE GENOMIC DNA]</scope>
    <source>
        <strain evidence="2">T4</strain>
    </source>
</reference>
<organism evidence="1 2">
    <name type="scientific">Botryotinia fuckeliana (strain T4)</name>
    <name type="common">Noble rot fungus</name>
    <name type="synonym">Botrytis cinerea</name>
    <dbReference type="NCBI Taxonomy" id="999810"/>
    <lineage>
        <taxon>Eukaryota</taxon>
        <taxon>Fungi</taxon>
        <taxon>Dikarya</taxon>
        <taxon>Ascomycota</taxon>
        <taxon>Pezizomycotina</taxon>
        <taxon>Leotiomycetes</taxon>
        <taxon>Helotiales</taxon>
        <taxon>Sclerotiniaceae</taxon>
        <taxon>Botrytis</taxon>
    </lineage>
</organism>
<dbReference type="InParanoid" id="G2YRQ3"/>
<dbReference type="Proteomes" id="UP000008177">
    <property type="component" value="Unplaced contigs"/>
</dbReference>
<protein>
    <submittedName>
        <fullName evidence="1">Uncharacterized protein</fullName>
    </submittedName>
</protein>
<dbReference type="AlphaFoldDB" id="G2YRQ3"/>
<evidence type="ECO:0000313" key="1">
    <source>
        <dbReference type="EMBL" id="CCD54301.1"/>
    </source>
</evidence>
<dbReference type="HOGENOM" id="CLU_2978888_0_0_1"/>
<dbReference type="EMBL" id="FQ790350">
    <property type="protein sequence ID" value="CCD54301.1"/>
    <property type="molecule type" value="Genomic_DNA"/>
</dbReference>
<gene>
    <name evidence="1" type="ORF">BofuT4_uP130010.1</name>
</gene>
<name>G2YRQ3_BOTF4</name>
<evidence type="ECO:0000313" key="2">
    <source>
        <dbReference type="Proteomes" id="UP000008177"/>
    </source>
</evidence>
<sequence>MLSSGNLLYAQRSAGNFLPLFDTPAKQSIPFLSNHPIDLRLCFVIYISRARNGLDGDI</sequence>